<evidence type="ECO:0000256" key="1">
    <source>
        <dbReference type="SAM" id="MobiDB-lite"/>
    </source>
</evidence>
<accession>A0A7R9QLQ0</accession>
<dbReference type="EMBL" id="CAJPIZ010052285">
    <property type="protein sequence ID" value="CAG2122950.1"/>
    <property type="molecule type" value="Genomic_DNA"/>
</dbReference>
<dbReference type="EMBL" id="OC906860">
    <property type="protein sequence ID" value="CAD7650514.1"/>
    <property type="molecule type" value="Genomic_DNA"/>
</dbReference>
<gene>
    <name evidence="2" type="ORF">OSB1V03_LOCUS22891</name>
    <name evidence="3" type="ORF">OSB1V03_LOCUS22895</name>
</gene>
<evidence type="ECO:0000313" key="2">
    <source>
        <dbReference type="EMBL" id="CAD7650505.1"/>
    </source>
</evidence>
<evidence type="ECO:0000313" key="4">
    <source>
        <dbReference type="Proteomes" id="UP000759131"/>
    </source>
</evidence>
<dbReference type="AlphaFoldDB" id="A0A7R9QLQ0"/>
<reference evidence="3" key="1">
    <citation type="submission" date="2020-11" db="EMBL/GenBank/DDBJ databases">
        <authorList>
            <person name="Tran Van P."/>
        </authorList>
    </citation>
    <scope>NUCLEOTIDE SEQUENCE</scope>
</reference>
<dbReference type="OrthoDB" id="5232919at2759"/>
<name>A0A7R9QLQ0_9ACAR</name>
<sequence>MTRTPCQNAIELLNRVVSIQSVHWPVVRRWAHLIDSNFIDAQRKEKEECETVNALASLTVRQSLNSSPPETSGHVEEPMDEDNDK</sequence>
<dbReference type="EMBL" id="OC906838">
    <property type="protein sequence ID" value="CAD7650505.1"/>
    <property type="molecule type" value="Genomic_DNA"/>
</dbReference>
<feature type="region of interest" description="Disordered" evidence="1">
    <location>
        <begin position="60"/>
        <end position="85"/>
    </location>
</feature>
<evidence type="ECO:0000313" key="3">
    <source>
        <dbReference type="EMBL" id="CAD7650514.1"/>
    </source>
</evidence>
<protein>
    <submittedName>
        <fullName evidence="3">Uncharacterized protein</fullName>
    </submittedName>
</protein>
<dbReference type="Proteomes" id="UP000759131">
    <property type="component" value="Unassembled WGS sequence"/>
</dbReference>
<organism evidence="3">
    <name type="scientific">Medioppia subpectinata</name>
    <dbReference type="NCBI Taxonomy" id="1979941"/>
    <lineage>
        <taxon>Eukaryota</taxon>
        <taxon>Metazoa</taxon>
        <taxon>Ecdysozoa</taxon>
        <taxon>Arthropoda</taxon>
        <taxon>Chelicerata</taxon>
        <taxon>Arachnida</taxon>
        <taxon>Acari</taxon>
        <taxon>Acariformes</taxon>
        <taxon>Sarcoptiformes</taxon>
        <taxon>Oribatida</taxon>
        <taxon>Brachypylina</taxon>
        <taxon>Oppioidea</taxon>
        <taxon>Oppiidae</taxon>
        <taxon>Medioppia</taxon>
    </lineage>
</organism>
<keyword evidence="4" id="KW-1185">Reference proteome</keyword>
<feature type="compositionally biased region" description="Polar residues" evidence="1">
    <location>
        <begin position="60"/>
        <end position="70"/>
    </location>
</feature>
<proteinExistence type="predicted"/>
<dbReference type="EMBL" id="CAJPIZ010052263">
    <property type="protein sequence ID" value="CAG2122946.1"/>
    <property type="molecule type" value="Genomic_DNA"/>
</dbReference>